<dbReference type="OrthoDB" id="9788537at2"/>
<name>A0A518BWL6_9BACT</name>
<dbReference type="PIRSF" id="PIRSF000498">
    <property type="entry name" value="Riboflavin_syn_A"/>
    <property type="match status" value="1"/>
</dbReference>
<dbReference type="EC" id="2.5.1.9" evidence="4 9"/>
<evidence type="ECO:0000256" key="2">
    <source>
        <dbReference type="ARBA" id="ARBA00002803"/>
    </source>
</evidence>
<dbReference type="KEGG" id="mcad:Pan265_12190"/>
<evidence type="ECO:0000256" key="3">
    <source>
        <dbReference type="ARBA" id="ARBA00004887"/>
    </source>
</evidence>
<dbReference type="Pfam" id="PF00677">
    <property type="entry name" value="Lum_binding"/>
    <property type="match status" value="2"/>
</dbReference>
<keyword evidence="13" id="KW-1185">Reference proteome</keyword>
<dbReference type="InterPro" id="IPR001783">
    <property type="entry name" value="Lumazine-bd"/>
</dbReference>
<sequence length="219" mass="22757">MFTGIVQTMGSVAALTPTGAGVRLEIDTEGWVPDRGYRPALGDSIAVSGVCLTLAAIEGGVFGFDVISETLAKTSLGRLERGSRVNLEPAVLPTQPMGGHFVQGHVDGVGAVTAIDADPADWRLTIRPPASMMAWMVAKGSVCIDGVSLTLADRDAETITIALIPTTLEVTTLGSLKVGDTVNLEGDVLVKAIGHTLRAMSASEEPVDMDLLKRAGFGD</sequence>
<evidence type="ECO:0000256" key="7">
    <source>
        <dbReference type="ARBA" id="ARBA00022679"/>
    </source>
</evidence>
<dbReference type="NCBIfam" id="TIGR00187">
    <property type="entry name" value="ribE"/>
    <property type="match status" value="1"/>
</dbReference>
<dbReference type="PANTHER" id="PTHR21098:SF12">
    <property type="entry name" value="RIBOFLAVIN SYNTHASE"/>
    <property type="match status" value="1"/>
</dbReference>
<evidence type="ECO:0000256" key="9">
    <source>
        <dbReference type="NCBIfam" id="TIGR00187"/>
    </source>
</evidence>
<proteinExistence type="predicted"/>
<comment type="catalytic activity">
    <reaction evidence="1">
        <text>2 6,7-dimethyl-8-(1-D-ribityl)lumazine + H(+) = 5-amino-6-(D-ribitylamino)uracil + riboflavin</text>
        <dbReference type="Rhea" id="RHEA:20772"/>
        <dbReference type="ChEBI" id="CHEBI:15378"/>
        <dbReference type="ChEBI" id="CHEBI:15934"/>
        <dbReference type="ChEBI" id="CHEBI:57986"/>
        <dbReference type="ChEBI" id="CHEBI:58201"/>
        <dbReference type="EC" id="2.5.1.9"/>
    </reaction>
</comment>
<dbReference type="InterPro" id="IPR023366">
    <property type="entry name" value="ATP_synth_asu-like_sf"/>
</dbReference>
<evidence type="ECO:0000259" key="11">
    <source>
        <dbReference type="PROSITE" id="PS51177"/>
    </source>
</evidence>
<keyword evidence="8" id="KW-0677">Repeat</keyword>
<dbReference type="InterPro" id="IPR026017">
    <property type="entry name" value="Lumazine-bd_dom"/>
</dbReference>
<evidence type="ECO:0000256" key="6">
    <source>
        <dbReference type="ARBA" id="ARBA00022619"/>
    </source>
</evidence>
<accession>A0A518BWL6</accession>
<dbReference type="GO" id="GO:0004746">
    <property type="term" value="F:riboflavin synthase activity"/>
    <property type="evidence" value="ECO:0007669"/>
    <property type="project" value="UniProtKB-UniRule"/>
</dbReference>
<dbReference type="PANTHER" id="PTHR21098">
    <property type="entry name" value="RIBOFLAVIN SYNTHASE ALPHA CHAIN"/>
    <property type="match status" value="1"/>
</dbReference>
<evidence type="ECO:0000256" key="10">
    <source>
        <dbReference type="PROSITE-ProRule" id="PRU00524"/>
    </source>
</evidence>
<organism evidence="12 13">
    <name type="scientific">Mucisphaera calidilacus</name>
    <dbReference type="NCBI Taxonomy" id="2527982"/>
    <lineage>
        <taxon>Bacteria</taxon>
        <taxon>Pseudomonadati</taxon>
        <taxon>Planctomycetota</taxon>
        <taxon>Phycisphaerae</taxon>
        <taxon>Phycisphaerales</taxon>
        <taxon>Phycisphaeraceae</taxon>
        <taxon>Mucisphaera</taxon>
    </lineage>
</organism>
<feature type="repeat" description="Lumazine-binding" evidence="10">
    <location>
        <begin position="1"/>
        <end position="100"/>
    </location>
</feature>
<dbReference type="SUPFAM" id="SSF63380">
    <property type="entry name" value="Riboflavin synthase domain-like"/>
    <property type="match status" value="2"/>
</dbReference>
<keyword evidence="6" id="KW-0686">Riboflavin biosynthesis</keyword>
<feature type="repeat" description="Lumazine-binding" evidence="10">
    <location>
        <begin position="101"/>
        <end position="197"/>
    </location>
</feature>
<evidence type="ECO:0000256" key="5">
    <source>
        <dbReference type="ARBA" id="ARBA00013950"/>
    </source>
</evidence>
<dbReference type="PROSITE" id="PS51177">
    <property type="entry name" value="LUMAZINE_BIND"/>
    <property type="match status" value="2"/>
</dbReference>
<dbReference type="CDD" id="cd00402">
    <property type="entry name" value="Riboflavin_synthase_like"/>
    <property type="match status" value="1"/>
</dbReference>
<dbReference type="EMBL" id="CP036280">
    <property type="protein sequence ID" value="QDU71370.1"/>
    <property type="molecule type" value="Genomic_DNA"/>
</dbReference>
<evidence type="ECO:0000313" key="12">
    <source>
        <dbReference type="EMBL" id="QDU71370.1"/>
    </source>
</evidence>
<evidence type="ECO:0000256" key="4">
    <source>
        <dbReference type="ARBA" id="ARBA00012827"/>
    </source>
</evidence>
<feature type="domain" description="Lumazine-binding" evidence="11">
    <location>
        <begin position="101"/>
        <end position="197"/>
    </location>
</feature>
<protein>
    <recommendedName>
        <fullName evidence="5 9">Riboflavin synthase</fullName>
        <ecNumber evidence="4 9">2.5.1.9</ecNumber>
    </recommendedName>
</protein>
<dbReference type="InterPro" id="IPR017938">
    <property type="entry name" value="Riboflavin_synthase-like_b-brl"/>
</dbReference>
<dbReference type="AlphaFoldDB" id="A0A518BWL6"/>
<dbReference type="Proteomes" id="UP000320386">
    <property type="component" value="Chromosome"/>
</dbReference>
<dbReference type="RefSeq" id="WP_145445523.1">
    <property type="nucleotide sequence ID" value="NZ_CP036280.1"/>
</dbReference>
<comment type="pathway">
    <text evidence="3">Cofactor biosynthesis; riboflavin biosynthesis; riboflavin from 2-hydroxy-3-oxobutyl phosphate and 5-amino-6-(D-ribitylamino)uracil: step 2/2.</text>
</comment>
<evidence type="ECO:0000256" key="1">
    <source>
        <dbReference type="ARBA" id="ARBA00000968"/>
    </source>
</evidence>
<evidence type="ECO:0000313" key="13">
    <source>
        <dbReference type="Proteomes" id="UP000320386"/>
    </source>
</evidence>
<dbReference type="GO" id="GO:0009231">
    <property type="term" value="P:riboflavin biosynthetic process"/>
    <property type="evidence" value="ECO:0007669"/>
    <property type="project" value="UniProtKB-KW"/>
</dbReference>
<reference evidence="12 13" key="1">
    <citation type="submission" date="2019-02" db="EMBL/GenBank/DDBJ databases">
        <title>Deep-cultivation of Planctomycetes and their phenomic and genomic characterization uncovers novel biology.</title>
        <authorList>
            <person name="Wiegand S."/>
            <person name="Jogler M."/>
            <person name="Boedeker C."/>
            <person name="Pinto D."/>
            <person name="Vollmers J."/>
            <person name="Rivas-Marin E."/>
            <person name="Kohn T."/>
            <person name="Peeters S.H."/>
            <person name="Heuer A."/>
            <person name="Rast P."/>
            <person name="Oberbeckmann S."/>
            <person name="Bunk B."/>
            <person name="Jeske O."/>
            <person name="Meyerdierks A."/>
            <person name="Storesund J.E."/>
            <person name="Kallscheuer N."/>
            <person name="Luecker S."/>
            <person name="Lage O.M."/>
            <person name="Pohl T."/>
            <person name="Merkel B.J."/>
            <person name="Hornburger P."/>
            <person name="Mueller R.-W."/>
            <person name="Bruemmer F."/>
            <person name="Labrenz M."/>
            <person name="Spormann A.M."/>
            <person name="Op den Camp H."/>
            <person name="Overmann J."/>
            <person name="Amann R."/>
            <person name="Jetten M.S.M."/>
            <person name="Mascher T."/>
            <person name="Medema M.H."/>
            <person name="Devos D.P."/>
            <person name="Kaster A.-K."/>
            <person name="Ovreas L."/>
            <person name="Rohde M."/>
            <person name="Galperin M.Y."/>
            <person name="Jogler C."/>
        </authorList>
    </citation>
    <scope>NUCLEOTIDE SEQUENCE [LARGE SCALE GENOMIC DNA]</scope>
    <source>
        <strain evidence="12 13">Pan265</strain>
    </source>
</reference>
<feature type="domain" description="Lumazine-binding" evidence="11">
    <location>
        <begin position="1"/>
        <end position="100"/>
    </location>
</feature>
<dbReference type="NCBIfam" id="NF006767">
    <property type="entry name" value="PRK09289.1"/>
    <property type="match status" value="1"/>
</dbReference>
<keyword evidence="7 12" id="KW-0808">Transferase</keyword>
<gene>
    <name evidence="12" type="primary">ribE</name>
    <name evidence="12" type="ORF">Pan265_12190</name>
</gene>
<comment type="function">
    <text evidence="2">Catalyzes the dismutation of two molecules of 6,7-dimethyl-8-ribityllumazine, resulting in the formation of riboflavin and 5-amino-6-(D-ribitylamino)uracil.</text>
</comment>
<dbReference type="Gene3D" id="2.40.30.20">
    <property type="match status" value="2"/>
</dbReference>
<evidence type="ECO:0000256" key="8">
    <source>
        <dbReference type="ARBA" id="ARBA00022737"/>
    </source>
</evidence>